<dbReference type="InterPro" id="IPR011118">
    <property type="entry name" value="Tannase/feruloyl_esterase"/>
</dbReference>
<dbReference type="OrthoDB" id="3039123at2759"/>
<evidence type="ECO:0000256" key="7">
    <source>
        <dbReference type="ARBA" id="ARBA00023157"/>
    </source>
</evidence>
<evidence type="ECO:0000256" key="3">
    <source>
        <dbReference type="ARBA" id="ARBA00022723"/>
    </source>
</evidence>
<dbReference type="SUPFAM" id="SSF53474">
    <property type="entry name" value="alpha/beta-Hydrolases"/>
    <property type="match status" value="1"/>
</dbReference>
<evidence type="ECO:0000256" key="2">
    <source>
        <dbReference type="ARBA" id="ARBA00022487"/>
    </source>
</evidence>
<organism evidence="9 10">
    <name type="scientific">Fonsecaea pedrosoi CBS 271.37</name>
    <dbReference type="NCBI Taxonomy" id="1442368"/>
    <lineage>
        <taxon>Eukaryota</taxon>
        <taxon>Fungi</taxon>
        <taxon>Dikarya</taxon>
        <taxon>Ascomycota</taxon>
        <taxon>Pezizomycotina</taxon>
        <taxon>Eurotiomycetes</taxon>
        <taxon>Chaetothyriomycetidae</taxon>
        <taxon>Chaetothyriales</taxon>
        <taxon>Herpotrichiellaceae</taxon>
        <taxon>Fonsecaea</taxon>
    </lineage>
</organism>
<name>A0A0D2GFJ0_9EURO</name>
<evidence type="ECO:0000313" key="9">
    <source>
        <dbReference type="EMBL" id="KIW79543.1"/>
    </source>
</evidence>
<dbReference type="Proteomes" id="UP000053029">
    <property type="component" value="Unassembled WGS sequence"/>
</dbReference>
<reference evidence="9 10" key="1">
    <citation type="submission" date="2015-01" db="EMBL/GenBank/DDBJ databases">
        <title>The Genome Sequence of Fonsecaea pedrosoi CBS 271.37.</title>
        <authorList>
            <consortium name="The Broad Institute Genomics Platform"/>
            <person name="Cuomo C."/>
            <person name="de Hoog S."/>
            <person name="Gorbushina A."/>
            <person name="Stielow B."/>
            <person name="Teixiera M."/>
            <person name="Abouelleil A."/>
            <person name="Chapman S.B."/>
            <person name="Priest M."/>
            <person name="Young S.K."/>
            <person name="Wortman J."/>
            <person name="Nusbaum C."/>
            <person name="Birren B."/>
        </authorList>
    </citation>
    <scope>NUCLEOTIDE SEQUENCE [LARGE SCALE GENOMIC DNA]</scope>
    <source>
        <strain evidence="9 10">CBS 271.37</strain>
    </source>
</reference>
<keyword evidence="10" id="KW-1185">Reference proteome</keyword>
<dbReference type="HOGENOM" id="CLU_014819_3_2_1"/>
<proteinExistence type="inferred from homology"/>
<dbReference type="STRING" id="1442368.A0A0D2GFJ0"/>
<evidence type="ECO:0000313" key="10">
    <source>
        <dbReference type="Proteomes" id="UP000053029"/>
    </source>
</evidence>
<dbReference type="AlphaFoldDB" id="A0A0D2GFJ0"/>
<sequence>MKFPATNLTHAACVSQSFRHPDLFGAKTLSLTAQPVTNFSIEIAQGGYPSHDARNVTNLGFCNVSLIYTHPGQRDSINVQVWLPLEGWNQRLQGAAGGGFLAGLNVPSMAGALSDGFAVVSTDAGHKVEDASTWALLSPGNVDLYALQNWASVSLNDAAVIGKSITKDFYGQKPIRSYWNGCSGGGRQGLVLAQRYPDAFDGILAAAPGINWNTALVGGLYFPLVIQLSGQGHIPNPCEIYALSLAAVAACDADDGVIDNIISDPAQCKFDPSTLVGQNVTCPGINATISQAAALGAAKTWDAVRTANGSFLMPGLNPGALLNVALNSTCDARTGKCQMVPFSYSEEFVRYWLIKRPEFDWTTLTWDDFYRLWDYSVDTYTDMTASNDPDLNDFRASGGKLITWHGLADPAVPTNTSRIYYSKVGQLDPSVSQYYRYFEAPGVSHCGGGNGPYPGHVFESLIAWVEEGKAPDMLQGISLPTANGTVYHRPICAYPQKATYKGSGDVTLAASWKCV</sequence>
<keyword evidence="4" id="KW-0732">Signal</keyword>
<evidence type="ECO:0000256" key="8">
    <source>
        <dbReference type="RuleBase" id="RU361238"/>
    </source>
</evidence>
<keyword evidence="6" id="KW-0106">Calcium</keyword>
<dbReference type="EC" id="3.1.1.-" evidence="8"/>
<evidence type="ECO:0000256" key="4">
    <source>
        <dbReference type="ARBA" id="ARBA00022729"/>
    </source>
</evidence>
<evidence type="ECO:0000256" key="5">
    <source>
        <dbReference type="ARBA" id="ARBA00022801"/>
    </source>
</evidence>
<accession>A0A0D2GFJ0</accession>
<dbReference type="Gene3D" id="3.40.50.1820">
    <property type="entry name" value="alpha/beta hydrolase"/>
    <property type="match status" value="1"/>
</dbReference>
<dbReference type="InterPro" id="IPR029058">
    <property type="entry name" value="AB_hydrolase_fold"/>
</dbReference>
<protein>
    <recommendedName>
        <fullName evidence="8">Carboxylic ester hydrolase</fullName>
        <ecNumber evidence="8">3.1.1.-</ecNumber>
    </recommendedName>
</protein>
<keyword evidence="5 8" id="KW-0378">Hydrolase</keyword>
<comment type="similarity">
    <text evidence="1 8">Belongs to the tannase family.</text>
</comment>
<dbReference type="GO" id="GO:0030600">
    <property type="term" value="F:feruloyl esterase activity"/>
    <property type="evidence" value="ECO:0007669"/>
    <property type="project" value="UniProtKB-ARBA"/>
</dbReference>
<dbReference type="EMBL" id="KN846972">
    <property type="protein sequence ID" value="KIW79543.1"/>
    <property type="molecule type" value="Genomic_DNA"/>
</dbReference>
<dbReference type="PANTHER" id="PTHR33938">
    <property type="entry name" value="FERULOYL ESTERASE B-RELATED"/>
    <property type="match status" value="1"/>
</dbReference>
<evidence type="ECO:0000256" key="1">
    <source>
        <dbReference type="ARBA" id="ARBA00006249"/>
    </source>
</evidence>
<gene>
    <name evidence="9" type="ORF">Z517_06155</name>
</gene>
<dbReference type="RefSeq" id="XP_013283351.1">
    <property type="nucleotide sequence ID" value="XM_013427897.1"/>
</dbReference>
<evidence type="ECO:0000256" key="6">
    <source>
        <dbReference type="ARBA" id="ARBA00022837"/>
    </source>
</evidence>
<dbReference type="GO" id="GO:0046872">
    <property type="term" value="F:metal ion binding"/>
    <property type="evidence" value="ECO:0007669"/>
    <property type="project" value="UniProtKB-KW"/>
</dbReference>
<keyword evidence="3" id="KW-0479">Metal-binding</keyword>
<dbReference type="VEuPathDB" id="FungiDB:Z517_06155"/>
<keyword evidence="2" id="KW-0719">Serine esterase</keyword>
<keyword evidence="7" id="KW-1015">Disulfide bond</keyword>
<dbReference type="GeneID" id="25305645"/>
<dbReference type="Pfam" id="PF07519">
    <property type="entry name" value="Tannase"/>
    <property type="match status" value="1"/>
</dbReference>
<dbReference type="PANTHER" id="PTHR33938:SF8">
    <property type="entry name" value="CARBOXYLIC ESTER HYDROLASE"/>
    <property type="match status" value="1"/>
</dbReference>